<evidence type="ECO:0000313" key="2">
    <source>
        <dbReference type="Proteomes" id="UP000622317"/>
    </source>
</evidence>
<dbReference type="RefSeq" id="WP_191616989.1">
    <property type="nucleotide sequence ID" value="NZ_JACYFG010000019.1"/>
</dbReference>
<protein>
    <recommendedName>
        <fullName evidence="3">Lipoprotein</fullName>
    </recommendedName>
</protein>
<evidence type="ECO:0000313" key="1">
    <source>
        <dbReference type="EMBL" id="MBD5779857.1"/>
    </source>
</evidence>
<organism evidence="1 2">
    <name type="scientific">Pelagicoccus enzymogenes</name>
    <dbReference type="NCBI Taxonomy" id="2773457"/>
    <lineage>
        <taxon>Bacteria</taxon>
        <taxon>Pseudomonadati</taxon>
        <taxon>Verrucomicrobiota</taxon>
        <taxon>Opitutia</taxon>
        <taxon>Puniceicoccales</taxon>
        <taxon>Pelagicoccaceae</taxon>
        <taxon>Pelagicoccus</taxon>
    </lineage>
</organism>
<dbReference type="AlphaFoldDB" id="A0A927F7T6"/>
<dbReference type="Proteomes" id="UP000622317">
    <property type="component" value="Unassembled WGS sequence"/>
</dbReference>
<reference evidence="1" key="1">
    <citation type="submission" date="2020-09" db="EMBL/GenBank/DDBJ databases">
        <title>Pelagicoccus enzymogenes sp. nov. with an EPS production, isolated from marine sediment.</title>
        <authorList>
            <person name="Feng X."/>
        </authorList>
    </citation>
    <scope>NUCLEOTIDE SEQUENCE</scope>
    <source>
        <strain evidence="1">NFK12</strain>
    </source>
</reference>
<name>A0A927F7T6_9BACT</name>
<accession>A0A927F7T6</accession>
<dbReference type="PROSITE" id="PS51257">
    <property type="entry name" value="PROKAR_LIPOPROTEIN"/>
    <property type="match status" value="1"/>
</dbReference>
<dbReference type="EMBL" id="JACYFG010000019">
    <property type="protein sequence ID" value="MBD5779857.1"/>
    <property type="molecule type" value="Genomic_DNA"/>
</dbReference>
<comment type="caution">
    <text evidence="1">The sequence shown here is derived from an EMBL/GenBank/DDBJ whole genome shotgun (WGS) entry which is preliminary data.</text>
</comment>
<sequence>MKIFRVAFGFIVATFIYGCSTISEEEFATFTGITVLDSESHNPVTAFFGSEPISGQPDRYYPGIGVTENGHTFIRWTEPFVLSICAIDYECTTLNMGESTEDEVTIYLKKKLNQSVDTTAVSAPH</sequence>
<proteinExistence type="predicted"/>
<gene>
    <name evidence="1" type="ORF">IEN85_10185</name>
</gene>
<evidence type="ECO:0008006" key="3">
    <source>
        <dbReference type="Google" id="ProtNLM"/>
    </source>
</evidence>
<keyword evidence="2" id="KW-1185">Reference proteome</keyword>